<dbReference type="NCBIfam" id="TIGR02402">
    <property type="entry name" value="trehalose_TreZ"/>
    <property type="match status" value="1"/>
</dbReference>
<evidence type="ECO:0000313" key="20">
    <source>
        <dbReference type="EMBL" id="MBB4018356.1"/>
    </source>
</evidence>
<evidence type="ECO:0000256" key="11">
    <source>
        <dbReference type="ARBA" id="ARBA00033284"/>
    </source>
</evidence>
<dbReference type="Proteomes" id="UP000577362">
    <property type="component" value="Unassembled WGS sequence"/>
</dbReference>
<dbReference type="Pfam" id="PF00128">
    <property type="entry name" value="Alpha-amylase"/>
    <property type="match status" value="1"/>
</dbReference>
<dbReference type="CDD" id="cd11325">
    <property type="entry name" value="AmyAc_GTHase"/>
    <property type="match status" value="1"/>
</dbReference>
<dbReference type="InterPro" id="IPR013783">
    <property type="entry name" value="Ig-like_fold"/>
</dbReference>
<dbReference type="InterPro" id="IPR044901">
    <property type="entry name" value="Trehalose_TreZ_E-set_sf"/>
</dbReference>
<accession>A0A840C629</accession>
<protein>
    <recommendedName>
        <fullName evidence="5 13">Malto-oligosyltrehalose trehalohydrolase</fullName>
        <shortName evidence="14">MTHase</shortName>
        <ecNumber evidence="4 13">3.2.1.141</ecNumber>
    </recommendedName>
    <alternativeName>
        <fullName evidence="11 14">4-alpha-D-((1-&gt;4)-alpha-D-glucano)trehalose trehalohydrolase</fullName>
    </alternativeName>
    <alternativeName>
        <fullName evidence="10 14">Maltooligosyl trehalose trehalohydrolase</fullName>
    </alternativeName>
</protein>
<evidence type="ECO:0000256" key="13">
    <source>
        <dbReference type="NCBIfam" id="TIGR02402"/>
    </source>
</evidence>
<dbReference type="PANTHER" id="PTHR43651:SF11">
    <property type="entry name" value="MALTO-OLIGOSYLTREHALOSE TREHALOHYDROLASE"/>
    <property type="match status" value="1"/>
</dbReference>
<dbReference type="SMART" id="SM00642">
    <property type="entry name" value="Aamy"/>
    <property type="match status" value="1"/>
</dbReference>
<evidence type="ECO:0000256" key="7">
    <source>
        <dbReference type="ARBA" id="ARBA00022801"/>
    </source>
</evidence>
<dbReference type="GO" id="GO:0033942">
    <property type="term" value="F:4-alpha-D-(1-&gt;4)-alpha-D-glucanotrehalose trehalohydrolase activity"/>
    <property type="evidence" value="ECO:0007669"/>
    <property type="project" value="UniProtKB-EC"/>
</dbReference>
<reference evidence="20 21" key="1">
    <citation type="submission" date="2020-08" db="EMBL/GenBank/DDBJ databases">
        <title>Genomic Encyclopedia of Type Strains, Phase IV (KMG-IV): sequencing the most valuable type-strain genomes for metagenomic binning, comparative biology and taxonomic classification.</title>
        <authorList>
            <person name="Goeker M."/>
        </authorList>
    </citation>
    <scope>NUCLEOTIDE SEQUENCE [LARGE SCALE GENOMIC DNA]</scope>
    <source>
        <strain evidence="20 21">DSM 103737</strain>
    </source>
</reference>
<dbReference type="InterPro" id="IPR006047">
    <property type="entry name" value="GH13_cat_dom"/>
</dbReference>
<evidence type="ECO:0000256" key="16">
    <source>
        <dbReference type="PIRSR" id="PIRSR006337-2"/>
    </source>
</evidence>
<evidence type="ECO:0000256" key="1">
    <source>
        <dbReference type="ARBA" id="ARBA00004496"/>
    </source>
</evidence>
<feature type="binding site" evidence="16">
    <location>
        <begin position="392"/>
        <end position="397"/>
    </location>
    <ligand>
        <name>substrate</name>
    </ligand>
</feature>
<evidence type="ECO:0000256" key="5">
    <source>
        <dbReference type="ARBA" id="ARBA00015938"/>
    </source>
</evidence>
<keyword evidence="6" id="KW-0963">Cytoplasm</keyword>
<dbReference type="Gene3D" id="2.60.40.10">
    <property type="entry name" value="Immunoglobulins"/>
    <property type="match status" value="1"/>
</dbReference>
<dbReference type="UniPathway" id="UPA00299"/>
<evidence type="ECO:0000256" key="2">
    <source>
        <dbReference type="ARBA" id="ARBA00005199"/>
    </source>
</evidence>
<dbReference type="Gene3D" id="3.20.20.80">
    <property type="entry name" value="Glycosidases"/>
    <property type="match status" value="1"/>
</dbReference>
<dbReference type="CDD" id="cd02853">
    <property type="entry name" value="E_set_MTHase_like_N"/>
    <property type="match status" value="1"/>
</dbReference>
<evidence type="ECO:0000256" key="8">
    <source>
        <dbReference type="ARBA" id="ARBA00023277"/>
    </source>
</evidence>
<dbReference type="AlphaFoldDB" id="A0A840C629"/>
<name>A0A840C629_9HYPH</name>
<keyword evidence="7 14" id="KW-0378">Hydrolase</keyword>
<dbReference type="PANTHER" id="PTHR43651">
    <property type="entry name" value="1,4-ALPHA-GLUCAN-BRANCHING ENZYME"/>
    <property type="match status" value="1"/>
</dbReference>
<feature type="domain" description="Glycosyl hydrolase family 13 catalytic" evidence="19">
    <location>
        <begin position="90"/>
        <end position="461"/>
    </location>
</feature>
<dbReference type="InterPro" id="IPR017853">
    <property type="entry name" value="GH"/>
</dbReference>
<evidence type="ECO:0000259" key="19">
    <source>
        <dbReference type="SMART" id="SM00642"/>
    </source>
</evidence>
<sequence>MRRRHPMPFGTELSDEGTTFSLWAPTARSVALDLDGQRVDMPEAGDGWRRLLVPEARAGTRYRYVIDGTLVVPDPASRRQPDGVHGPSLVVDPQAFDWRDGGWRGRPWEEAVLYEAHVGTATPDGTFAALAGQLPDIAGLGITAVELMPVAQCPGLRNWGYDGVLPFAPHHAYGTPDDLKRLVETAHSLGLMVLLDVVYNHFGPSGNYLHAYAAPFFTDRHATPWGQAIDFEGGNAPVRDFFIHNALYWIEEFHLDGLRLDAVHAIADDSDPHILDDIARAVRESFPDRHVHLVLENDANEARHLERSGGVARRYTAQWDDDLHHAWHVVLTSESSGYYADYGDAPLRALGRALAEGFVYQGEPSRFRKGAPRGEPSRHLPPVAFVAFLQNHDQIGNRAFGERLTTLVPEQRLAAARAALLLSPQVPMLFMGEEWASTSPFLYFVDYAEEPDIARAVREGRRREFAEGAGFSDPARAETIPDPNAQDTFGRSRIDWNEREHPPHAPILGQVRRLLALREAHVLPLLRSGFRDARWDLPTPYCLDVSWHFEAGTLRFILNVGDAPLTLSGVDQSTAISMSEPARLEGDECILPAWCAAFFASPRP</sequence>
<comment type="similarity">
    <text evidence="3 14">Belongs to the glycosyl hydrolase 13 family.</text>
</comment>
<dbReference type="Gene3D" id="1.10.10.760">
    <property type="entry name" value="E-set domains of sugar-utilizing enzymes"/>
    <property type="match status" value="1"/>
</dbReference>
<evidence type="ECO:0000256" key="14">
    <source>
        <dbReference type="PIRNR" id="PIRNR006337"/>
    </source>
</evidence>
<dbReference type="EMBL" id="JACIEN010000004">
    <property type="protein sequence ID" value="MBB4018356.1"/>
    <property type="molecule type" value="Genomic_DNA"/>
</dbReference>
<comment type="subcellular location">
    <subcellularLocation>
        <location evidence="1 15">Cytoplasm</location>
    </subcellularLocation>
</comment>
<dbReference type="InterPro" id="IPR014756">
    <property type="entry name" value="Ig_E-set"/>
</dbReference>
<feature type="active site" description="Nucleophile" evidence="15">
    <location>
        <position position="261"/>
    </location>
</feature>
<organism evidence="20 21">
    <name type="scientific">Chelatococcus caeni</name>
    <dbReference type="NCBI Taxonomy" id="1348468"/>
    <lineage>
        <taxon>Bacteria</taxon>
        <taxon>Pseudomonadati</taxon>
        <taxon>Pseudomonadota</taxon>
        <taxon>Alphaproteobacteria</taxon>
        <taxon>Hyphomicrobiales</taxon>
        <taxon>Chelatococcaceae</taxon>
        <taxon>Chelatococcus</taxon>
    </lineage>
</organism>
<evidence type="ECO:0000256" key="6">
    <source>
        <dbReference type="ARBA" id="ARBA00022490"/>
    </source>
</evidence>
<feature type="site" description="Transition state stabilizer" evidence="17">
    <location>
        <position position="393"/>
    </location>
</feature>
<dbReference type="Pfam" id="PF02922">
    <property type="entry name" value="CBM_48"/>
    <property type="match status" value="1"/>
</dbReference>
<dbReference type="GO" id="GO:0005737">
    <property type="term" value="C:cytoplasm"/>
    <property type="evidence" value="ECO:0007669"/>
    <property type="project" value="UniProtKB-SubCell"/>
</dbReference>
<feature type="active site" description="Proton donor" evidence="15">
    <location>
        <position position="296"/>
    </location>
</feature>
<dbReference type="RefSeq" id="WP_183317340.1">
    <property type="nucleotide sequence ID" value="NZ_JACIEN010000004.1"/>
</dbReference>
<dbReference type="SUPFAM" id="SSF81296">
    <property type="entry name" value="E set domains"/>
    <property type="match status" value="1"/>
</dbReference>
<evidence type="ECO:0000256" key="17">
    <source>
        <dbReference type="PIRSR" id="PIRSR006337-3"/>
    </source>
</evidence>
<comment type="caution">
    <text evidence="20">The sequence shown here is derived from an EMBL/GenBank/DDBJ whole genome shotgun (WGS) entry which is preliminary data.</text>
</comment>
<evidence type="ECO:0000256" key="10">
    <source>
        <dbReference type="ARBA" id="ARBA00032057"/>
    </source>
</evidence>
<dbReference type="EC" id="3.2.1.141" evidence="4 13"/>
<dbReference type="InterPro" id="IPR012768">
    <property type="entry name" value="Trehalose_TreZ"/>
</dbReference>
<proteinExistence type="inferred from homology"/>
<gene>
    <name evidence="20" type="ORF">GGR16_003403</name>
</gene>
<keyword evidence="21" id="KW-1185">Reference proteome</keyword>
<feature type="binding site" evidence="16">
    <location>
        <begin position="321"/>
        <end position="325"/>
    </location>
    <ligand>
        <name>substrate</name>
    </ligand>
</feature>
<comment type="pathway">
    <text evidence="2 14">Glycan biosynthesis; trehalose biosynthesis.</text>
</comment>
<feature type="binding site" evidence="16">
    <location>
        <begin position="259"/>
        <end position="264"/>
    </location>
    <ligand>
        <name>substrate</name>
    </ligand>
</feature>
<feature type="region of interest" description="Disordered" evidence="18">
    <location>
        <begin position="468"/>
        <end position="489"/>
    </location>
</feature>
<evidence type="ECO:0000256" key="9">
    <source>
        <dbReference type="ARBA" id="ARBA00023295"/>
    </source>
</evidence>
<comment type="catalytic activity">
    <reaction evidence="12 14">
        <text>hydrolysis of (1-&gt;4)-alpha-D-glucosidic linkage in 4-alpha-D-[(1-&gt;4)-alpha-D-glucanosyl]n trehalose to yield trehalose and (1-&gt;4)-alpha-D-glucan.</text>
        <dbReference type="EC" id="3.2.1.141"/>
    </reaction>
</comment>
<dbReference type="SUPFAM" id="SSF51445">
    <property type="entry name" value="(Trans)glycosidases"/>
    <property type="match status" value="1"/>
</dbReference>
<evidence type="ECO:0000256" key="12">
    <source>
        <dbReference type="ARBA" id="ARBA00034013"/>
    </source>
</evidence>
<dbReference type="InterPro" id="IPR004193">
    <property type="entry name" value="Glyco_hydro_13_N"/>
</dbReference>
<evidence type="ECO:0000256" key="18">
    <source>
        <dbReference type="SAM" id="MobiDB-lite"/>
    </source>
</evidence>
<keyword evidence="9 14" id="KW-0326">Glycosidase</keyword>
<evidence type="ECO:0000313" key="21">
    <source>
        <dbReference type="Proteomes" id="UP000577362"/>
    </source>
</evidence>
<evidence type="ECO:0000256" key="15">
    <source>
        <dbReference type="PIRSR" id="PIRSR006337-1"/>
    </source>
</evidence>
<evidence type="ECO:0000256" key="4">
    <source>
        <dbReference type="ARBA" id="ARBA00012268"/>
    </source>
</evidence>
<evidence type="ECO:0000256" key="3">
    <source>
        <dbReference type="ARBA" id="ARBA00008061"/>
    </source>
</evidence>
<keyword evidence="8" id="KW-0119">Carbohydrate metabolism</keyword>
<dbReference type="PIRSF" id="PIRSF006337">
    <property type="entry name" value="Trehalose_TreZ"/>
    <property type="match status" value="1"/>
</dbReference>
<dbReference type="GO" id="GO:0005992">
    <property type="term" value="P:trehalose biosynthetic process"/>
    <property type="evidence" value="ECO:0007669"/>
    <property type="project" value="UniProtKB-UniRule"/>
</dbReference>